<organism evidence="1 2">
    <name type="scientific">Algoriphagus hitonicola</name>
    <dbReference type="NCBI Taxonomy" id="435880"/>
    <lineage>
        <taxon>Bacteria</taxon>
        <taxon>Pseudomonadati</taxon>
        <taxon>Bacteroidota</taxon>
        <taxon>Cytophagia</taxon>
        <taxon>Cytophagales</taxon>
        <taxon>Cyclobacteriaceae</taxon>
        <taxon>Algoriphagus</taxon>
    </lineage>
</organism>
<protein>
    <recommendedName>
        <fullName evidence="3">Outer membrane protein beta-barrel domain-containing protein</fullName>
    </recommendedName>
</protein>
<evidence type="ECO:0008006" key="3">
    <source>
        <dbReference type="Google" id="ProtNLM"/>
    </source>
</evidence>
<keyword evidence="2" id="KW-1185">Reference proteome</keyword>
<dbReference type="AlphaFoldDB" id="A0A1I2U1F2"/>
<proteinExistence type="predicted"/>
<dbReference type="Proteomes" id="UP000199642">
    <property type="component" value="Unassembled WGS sequence"/>
</dbReference>
<dbReference type="EMBL" id="FOPC01000006">
    <property type="protein sequence ID" value="SFG68716.1"/>
    <property type="molecule type" value="Genomic_DNA"/>
</dbReference>
<accession>A0A1I2U1F2</accession>
<evidence type="ECO:0000313" key="2">
    <source>
        <dbReference type="Proteomes" id="UP000199642"/>
    </source>
</evidence>
<dbReference type="STRING" id="435880.SAMN04487988_106226"/>
<sequence length="165" mass="17852">MKNFILISVLFIGLSNLQAQTTEPREQGKAFYLELFGNGITYSLNYDQRFQKRMDGLGFKAGASFLSLGGSSVGTVPVGLNYLLGKEGKFFEMGMGSTLIFGGGNTDFAVGDGEPLDTYFLGTMTFGYRSEPTDGGFLFRANLTPIFGGFGFYPFFGGISVGYAF</sequence>
<reference evidence="2" key="1">
    <citation type="submission" date="2016-10" db="EMBL/GenBank/DDBJ databases">
        <authorList>
            <person name="Varghese N."/>
            <person name="Submissions S."/>
        </authorList>
    </citation>
    <scope>NUCLEOTIDE SEQUENCE [LARGE SCALE GENOMIC DNA]</scope>
    <source>
        <strain evidence="2">DSM 19315</strain>
    </source>
</reference>
<gene>
    <name evidence="1" type="ORF">SAMN04487988_106226</name>
</gene>
<dbReference type="OrthoDB" id="966005at2"/>
<name>A0A1I2U1F2_9BACT</name>
<evidence type="ECO:0000313" key="1">
    <source>
        <dbReference type="EMBL" id="SFG68716.1"/>
    </source>
</evidence>
<dbReference type="RefSeq" id="WP_092791359.1">
    <property type="nucleotide sequence ID" value="NZ_FOPC01000006.1"/>
</dbReference>